<proteinExistence type="predicted"/>
<dbReference type="AlphaFoldDB" id="A0A645H3H9"/>
<dbReference type="EMBL" id="VSSQ01081481">
    <property type="protein sequence ID" value="MPN30383.1"/>
    <property type="molecule type" value="Genomic_DNA"/>
</dbReference>
<comment type="caution">
    <text evidence="1">The sequence shown here is derived from an EMBL/GenBank/DDBJ whole genome shotgun (WGS) entry which is preliminary data.</text>
</comment>
<sequence length="30" mass="3572">MNLNYQVDELRKSPQEVAHKFLVDSKLIQK</sequence>
<dbReference type="Gene3D" id="3.40.190.10">
    <property type="entry name" value="Periplasmic binding protein-like II"/>
    <property type="match status" value="1"/>
</dbReference>
<organism evidence="1">
    <name type="scientific">bioreactor metagenome</name>
    <dbReference type="NCBI Taxonomy" id="1076179"/>
    <lineage>
        <taxon>unclassified sequences</taxon>
        <taxon>metagenomes</taxon>
        <taxon>ecological metagenomes</taxon>
    </lineage>
</organism>
<name>A0A645H3H9_9ZZZZ</name>
<gene>
    <name evidence="1" type="ORF">SDC9_177854</name>
</gene>
<evidence type="ECO:0000313" key="1">
    <source>
        <dbReference type="EMBL" id="MPN30383.1"/>
    </source>
</evidence>
<protein>
    <submittedName>
        <fullName evidence="1">Uncharacterized protein</fullName>
    </submittedName>
</protein>
<accession>A0A645H3H9</accession>
<reference evidence="1" key="1">
    <citation type="submission" date="2019-08" db="EMBL/GenBank/DDBJ databases">
        <authorList>
            <person name="Kucharzyk K."/>
            <person name="Murdoch R.W."/>
            <person name="Higgins S."/>
            <person name="Loffler F."/>
        </authorList>
    </citation>
    <scope>NUCLEOTIDE SEQUENCE</scope>
</reference>